<sequence>MTEAYLQRFGGLVRLYGRAGLARLHAAHVCVVGLGGVGSWTVEGLARSGIGALTLVDLDDLCVTNVNRQLPALDGTIGRPKAVVLAERVKLINPCCRVVALTEFFTEQSAERILGAATSGRPGAASANAASEGWVERTSGDLGAGAEGRRPRFDCVVDAIDDVGNKARLVAACAARGLPVVTVGGAGGRSDPTQIRLGDLGEAWGDELLRQLRRKLRREHGFSAGMPKGRMHFGVRCVWSSEPRIFPWADGTCRHEPEEEREGREGEARGSLRLDCESGLGAAAFVTGSFGLAAAADAVRAIVGKAGGS</sequence>
<keyword evidence="3" id="KW-1185">Reference proteome</keyword>
<dbReference type="RefSeq" id="WP_068628764.1">
    <property type="nucleotide sequence ID" value="NZ_LSZQ01000013.1"/>
</dbReference>
<proteinExistence type="predicted"/>
<evidence type="ECO:0000259" key="1">
    <source>
        <dbReference type="Pfam" id="PF00899"/>
    </source>
</evidence>
<accession>A0A139SSR7</accession>
<feature type="domain" description="THIF-type NAD/FAD binding fold" evidence="1">
    <location>
        <begin position="14"/>
        <end position="305"/>
    </location>
</feature>
<reference evidence="3" key="1">
    <citation type="submission" date="2016-02" db="EMBL/GenBank/DDBJ databases">
        <authorList>
            <person name="Sanders J.G."/>
            <person name="Lin J.Y."/>
            <person name="Wertz J.T."/>
            <person name="Russell J.A."/>
            <person name="Moreau C.S."/>
            <person name="Powell S."/>
        </authorList>
    </citation>
    <scope>NUCLEOTIDE SEQUENCE [LARGE SCALE GENOMIC DNA]</scope>
    <source>
        <strain evidence="3">CAG34</strain>
    </source>
</reference>
<dbReference type="Proteomes" id="UP000070058">
    <property type="component" value="Unassembled WGS sequence"/>
</dbReference>
<dbReference type="Pfam" id="PF00899">
    <property type="entry name" value="ThiF"/>
    <property type="match status" value="1"/>
</dbReference>
<dbReference type="OrthoDB" id="9804150at2"/>
<protein>
    <submittedName>
        <fullName evidence="2">Sulfur acceptor protein CsdL</fullName>
    </submittedName>
</protein>
<dbReference type="SUPFAM" id="SSF69572">
    <property type="entry name" value="Activating enzymes of the ubiquitin-like proteins"/>
    <property type="match status" value="1"/>
</dbReference>
<comment type="caution">
    <text evidence="2">The sequence shown here is derived from an EMBL/GenBank/DDBJ whole genome shotgun (WGS) entry which is preliminary data.</text>
</comment>
<gene>
    <name evidence="2" type="ORF">AXK11_02085</name>
</gene>
<dbReference type="GO" id="GO:0061503">
    <property type="term" value="F:tRNA threonylcarbamoyladenosine dehydratase"/>
    <property type="evidence" value="ECO:0007669"/>
    <property type="project" value="TreeGrafter"/>
</dbReference>
<dbReference type="EMBL" id="LSZQ01000013">
    <property type="protein sequence ID" value="KXU37606.1"/>
    <property type="molecule type" value="Genomic_DNA"/>
</dbReference>
<evidence type="ECO:0000313" key="2">
    <source>
        <dbReference type="EMBL" id="KXU37606.1"/>
    </source>
</evidence>
<dbReference type="AlphaFoldDB" id="A0A139SSR7"/>
<dbReference type="GO" id="GO:0061504">
    <property type="term" value="P:cyclic threonylcarbamoyladenosine biosynthetic process"/>
    <property type="evidence" value="ECO:0007669"/>
    <property type="project" value="TreeGrafter"/>
</dbReference>
<dbReference type="InterPro" id="IPR000594">
    <property type="entry name" value="ThiF_NAD_FAD-bd"/>
</dbReference>
<evidence type="ECO:0000313" key="3">
    <source>
        <dbReference type="Proteomes" id="UP000070058"/>
    </source>
</evidence>
<dbReference type="PANTHER" id="PTHR43267:SF1">
    <property type="entry name" value="TRNA THREONYLCARBAMOYLADENOSINE DEHYDRATASE"/>
    <property type="match status" value="1"/>
</dbReference>
<dbReference type="GO" id="GO:0008641">
    <property type="term" value="F:ubiquitin-like modifier activating enzyme activity"/>
    <property type="evidence" value="ECO:0007669"/>
    <property type="project" value="InterPro"/>
</dbReference>
<dbReference type="STRING" id="1548207.AXK11_02085"/>
<dbReference type="Gene3D" id="3.40.50.720">
    <property type="entry name" value="NAD(P)-binding Rossmann-like Domain"/>
    <property type="match status" value="1"/>
</dbReference>
<dbReference type="InterPro" id="IPR045886">
    <property type="entry name" value="ThiF/MoeB/HesA"/>
</dbReference>
<name>A0A139SSR7_9BACT</name>
<dbReference type="InterPro" id="IPR035985">
    <property type="entry name" value="Ubiquitin-activating_enz"/>
</dbReference>
<dbReference type="PANTHER" id="PTHR43267">
    <property type="entry name" value="TRNA THREONYLCARBAMOYLADENOSINE DEHYDRATASE"/>
    <property type="match status" value="1"/>
</dbReference>
<organism evidence="2 3">
    <name type="scientific">Cephaloticoccus primus</name>
    <dbReference type="NCBI Taxonomy" id="1548207"/>
    <lineage>
        <taxon>Bacteria</taxon>
        <taxon>Pseudomonadati</taxon>
        <taxon>Verrucomicrobiota</taxon>
        <taxon>Opitutia</taxon>
        <taxon>Opitutales</taxon>
        <taxon>Opitutaceae</taxon>
        <taxon>Cephaloticoccus</taxon>
    </lineage>
</organism>